<keyword evidence="5" id="KW-1185">Reference proteome</keyword>
<accession>A0A9E9CBQ0</accession>
<dbReference type="EMBL" id="CP113797">
    <property type="protein sequence ID" value="WAL62762.1"/>
    <property type="molecule type" value="Genomic_DNA"/>
</dbReference>
<evidence type="ECO:0000256" key="1">
    <source>
        <dbReference type="ARBA" id="ARBA00022679"/>
    </source>
</evidence>
<dbReference type="SUPFAM" id="SSF53756">
    <property type="entry name" value="UDP-Glycosyltransferase/glycogen phosphorylase"/>
    <property type="match status" value="1"/>
</dbReference>
<dbReference type="Proteomes" id="UP001163152">
    <property type="component" value="Chromosome"/>
</dbReference>
<dbReference type="Pfam" id="PF13439">
    <property type="entry name" value="Glyco_transf_4"/>
    <property type="match status" value="1"/>
</dbReference>
<dbReference type="GO" id="GO:0009103">
    <property type="term" value="P:lipopolysaccharide biosynthetic process"/>
    <property type="evidence" value="ECO:0007669"/>
    <property type="project" value="TreeGrafter"/>
</dbReference>
<dbReference type="AlphaFoldDB" id="A0A9E9CBQ0"/>
<name>A0A9E9CBQ0_9CYAN</name>
<dbReference type="RefSeq" id="WP_268613099.1">
    <property type="nucleotide sequence ID" value="NZ_CP113797.1"/>
</dbReference>
<dbReference type="PANTHER" id="PTHR46401">
    <property type="entry name" value="GLYCOSYLTRANSFERASE WBBK-RELATED"/>
    <property type="match status" value="1"/>
</dbReference>
<dbReference type="KEGG" id="tsin:OXH18_12445"/>
<feature type="domain" description="Glycosyltransferase subfamily 4-like N-terminal" evidence="3">
    <location>
        <begin position="52"/>
        <end position="171"/>
    </location>
</feature>
<dbReference type="InterPro" id="IPR001296">
    <property type="entry name" value="Glyco_trans_1"/>
</dbReference>
<dbReference type="CDD" id="cd03809">
    <property type="entry name" value="GT4_MtfB-like"/>
    <property type="match status" value="1"/>
</dbReference>
<dbReference type="Gene3D" id="3.40.50.2000">
    <property type="entry name" value="Glycogen Phosphorylase B"/>
    <property type="match status" value="2"/>
</dbReference>
<reference evidence="4" key="1">
    <citation type="submission" date="2022-12" db="EMBL/GenBank/DDBJ databases">
        <title>Polyphasic identification of a Novel Hot-Spring Cyanobacterium Ocullathermofonsia sinensis gen nov. sp. nov. and Genomic Insights on its Adaptations to the Thermal Habitat.</title>
        <authorList>
            <person name="Daroch M."/>
            <person name="Tang J."/>
            <person name="Jiang Y."/>
        </authorList>
    </citation>
    <scope>NUCLEOTIDE SEQUENCE</scope>
    <source>
        <strain evidence="4">PKUAC-SCTA174</strain>
    </source>
</reference>
<organism evidence="4 5">
    <name type="scientific">Thermocoleostomius sinensis A174</name>
    <dbReference type="NCBI Taxonomy" id="2016057"/>
    <lineage>
        <taxon>Bacteria</taxon>
        <taxon>Bacillati</taxon>
        <taxon>Cyanobacteriota</taxon>
        <taxon>Cyanophyceae</taxon>
        <taxon>Oculatellales</taxon>
        <taxon>Oculatellaceae</taxon>
        <taxon>Thermocoleostomius</taxon>
    </lineage>
</organism>
<keyword evidence="1" id="KW-0808">Transferase</keyword>
<dbReference type="PANTHER" id="PTHR46401:SF2">
    <property type="entry name" value="GLYCOSYLTRANSFERASE WBBK-RELATED"/>
    <property type="match status" value="1"/>
</dbReference>
<dbReference type="InterPro" id="IPR028098">
    <property type="entry name" value="Glyco_trans_4-like_N"/>
</dbReference>
<feature type="domain" description="Glycosyl transferase family 1" evidence="2">
    <location>
        <begin position="182"/>
        <end position="344"/>
    </location>
</feature>
<evidence type="ECO:0000313" key="5">
    <source>
        <dbReference type="Proteomes" id="UP001163152"/>
    </source>
</evidence>
<evidence type="ECO:0000259" key="3">
    <source>
        <dbReference type="Pfam" id="PF13439"/>
    </source>
</evidence>
<sequence length="372" mass="42268">MRVAIIRRTRTESFSMDVYADGIVSGLKAARPNWEIVELAPQRFTGTIKFVNQVQRYYERYWHFPRVLMQQPVDVFHIIDHSDGHLAYWLQKQRQPTIVTCHDIINLTQPETYKGRAQYPWLSMSIWKYAIWGMHKASHVVSVSSYTADEVVQWLGLDRSRITVIPNAVDEKFRVLPTDEIRAFRQQQGIAADTFCLLNVGSNHIRKNVSTILEVVALLKSRGLPIHFWKAGTDFNTEQQQFIQAHQLQDCVSYVGEPDDRALVQLYNAADVLVAPSLSEGFGLTVLEAMACGTPVIASNVTSLPEVVGEAGYLVHPTDVESIAKAVYQLQTDLSCCNCLKEKGIERAKQFTWRKTGERIAEVYETLLEQGH</sequence>
<proteinExistence type="predicted"/>
<dbReference type="GO" id="GO:0016757">
    <property type="term" value="F:glycosyltransferase activity"/>
    <property type="evidence" value="ECO:0007669"/>
    <property type="project" value="InterPro"/>
</dbReference>
<gene>
    <name evidence="4" type="ORF">OXH18_12445</name>
</gene>
<evidence type="ECO:0000313" key="4">
    <source>
        <dbReference type="EMBL" id="WAL62762.1"/>
    </source>
</evidence>
<dbReference type="Pfam" id="PF00534">
    <property type="entry name" value="Glycos_transf_1"/>
    <property type="match status" value="1"/>
</dbReference>
<protein>
    <submittedName>
        <fullName evidence="4">Glycosyltransferase family 1 protein</fullName>
    </submittedName>
</protein>
<evidence type="ECO:0000259" key="2">
    <source>
        <dbReference type="Pfam" id="PF00534"/>
    </source>
</evidence>